<organism evidence="4 5">
    <name type="scientific">Zymoseptoria tritici (strain ST99CH_3D7)</name>
    <dbReference type="NCBI Taxonomy" id="1276538"/>
    <lineage>
        <taxon>Eukaryota</taxon>
        <taxon>Fungi</taxon>
        <taxon>Dikarya</taxon>
        <taxon>Ascomycota</taxon>
        <taxon>Pezizomycotina</taxon>
        <taxon>Dothideomycetes</taxon>
        <taxon>Dothideomycetidae</taxon>
        <taxon>Mycosphaerellales</taxon>
        <taxon>Mycosphaerellaceae</taxon>
        <taxon>Zymoseptoria</taxon>
    </lineage>
</organism>
<dbReference type="InterPro" id="IPR058348">
    <property type="entry name" value="DUF8035"/>
</dbReference>
<feature type="compositionally biased region" description="Basic and acidic residues" evidence="2">
    <location>
        <begin position="247"/>
        <end position="261"/>
    </location>
</feature>
<evidence type="ECO:0000256" key="1">
    <source>
        <dbReference type="SAM" id="Coils"/>
    </source>
</evidence>
<feature type="region of interest" description="Disordered" evidence="2">
    <location>
        <begin position="190"/>
        <end position="294"/>
    </location>
</feature>
<sequence>MSRYRASDADLAYGDIPQRWDRERFERFGSRGGPPPRFEEDYHYEERERPGRRDVAVADREISRGPGGRFEERDRYYEEDIRARAASHRRRRTDRELFGDIDPREVAEMALTPYQHRGSARDELDVMQRPPRPGILRRQSSLDTFDRRPVRQMEREDYRIPAYTPVPLPVPRRRREWAEPEDYREVEIQRERTVRRRRGHKHKHKEHSRAPSSSSSSSSSSSREDVKSRGASTKAPRSAKAPSMYESTHETVTKETKETKEAPPPPPPAPAPSNHSSSLEASVRQERRFKKGKTRMPKRLVRVEAIMDLGYPFDEEEDFYVLRIALEKDQIDEVIKISETYKDGEKKKVYRFEKTVEEEAAVPPPPVGEREEIERTEWINPPTVLMGGRAKSVRDASPSAKSSISRRGSPRNRRPSSPGTYVERQTIYEQNLAPPAPPPIPAPAEYYEERIVEERAPSSHRHRSASHGGALVVQERSDYRSDRDINQEIRALESERRALKLEREAEEKREMALRLRERPAEEFQMVEYREPRRGEELRRIGKVGWRWFGLHIDMLPCIIEQYPFLAKQKAKIVAAAMATLT</sequence>
<feature type="compositionally biased region" description="Basic and acidic residues" evidence="2">
    <location>
        <begin position="37"/>
        <end position="75"/>
    </location>
</feature>
<evidence type="ECO:0000259" key="3">
    <source>
        <dbReference type="Pfam" id="PF26118"/>
    </source>
</evidence>
<dbReference type="Proteomes" id="UP000215127">
    <property type="component" value="Chromosome 5"/>
</dbReference>
<evidence type="ECO:0000313" key="4">
    <source>
        <dbReference type="EMBL" id="SMQ50782.1"/>
    </source>
</evidence>
<reference evidence="4 5" key="1">
    <citation type="submission" date="2016-06" db="EMBL/GenBank/DDBJ databases">
        <authorList>
            <person name="Kjaerup R.B."/>
            <person name="Dalgaard T.S."/>
            <person name="Juul-Madsen H.R."/>
        </authorList>
    </citation>
    <scope>NUCLEOTIDE SEQUENCE [LARGE SCALE GENOMIC DNA]</scope>
</reference>
<dbReference type="Pfam" id="PF26118">
    <property type="entry name" value="DUF8035"/>
    <property type="match status" value="1"/>
</dbReference>
<accession>A0A1X7RTN4</accession>
<dbReference type="AlphaFoldDB" id="A0A1X7RTN4"/>
<feature type="compositionally biased region" description="Basic residues" evidence="2">
    <location>
        <begin position="193"/>
        <end position="207"/>
    </location>
</feature>
<feature type="region of interest" description="Disordered" evidence="2">
    <location>
        <begin position="115"/>
        <end position="150"/>
    </location>
</feature>
<evidence type="ECO:0000313" key="5">
    <source>
        <dbReference type="Proteomes" id="UP000215127"/>
    </source>
</evidence>
<gene>
    <name evidence="4" type="ORF">ZT3D7_G5935</name>
</gene>
<name>A0A1X7RTN4_ZYMT9</name>
<keyword evidence="5" id="KW-1185">Reference proteome</keyword>
<feature type="compositionally biased region" description="Pro residues" evidence="2">
    <location>
        <begin position="262"/>
        <end position="271"/>
    </location>
</feature>
<feature type="region of interest" description="Disordered" evidence="2">
    <location>
        <begin position="379"/>
        <end position="421"/>
    </location>
</feature>
<feature type="region of interest" description="Disordered" evidence="2">
    <location>
        <begin position="25"/>
        <end position="75"/>
    </location>
</feature>
<evidence type="ECO:0000256" key="2">
    <source>
        <dbReference type="SAM" id="MobiDB-lite"/>
    </source>
</evidence>
<proteinExistence type="predicted"/>
<keyword evidence="1" id="KW-0175">Coiled coil</keyword>
<dbReference type="EMBL" id="LT853696">
    <property type="protein sequence ID" value="SMQ50782.1"/>
    <property type="molecule type" value="Genomic_DNA"/>
</dbReference>
<protein>
    <recommendedName>
        <fullName evidence="3">DUF8035 domain-containing protein</fullName>
    </recommendedName>
</protein>
<feature type="compositionally biased region" description="Low complexity" evidence="2">
    <location>
        <begin position="212"/>
        <end position="221"/>
    </location>
</feature>
<feature type="domain" description="DUF8035" evidence="3">
    <location>
        <begin position="290"/>
        <end position="342"/>
    </location>
</feature>
<feature type="coiled-coil region" evidence="1">
    <location>
        <begin position="482"/>
        <end position="518"/>
    </location>
</feature>
<dbReference type="STRING" id="1276538.A0A1X7RTN4"/>